<proteinExistence type="predicted"/>
<dbReference type="EMBL" id="JACXAE010000082">
    <property type="protein sequence ID" value="MBD2775522.1"/>
    <property type="molecule type" value="Genomic_DNA"/>
</dbReference>
<dbReference type="RefSeq" id="WP_190834020.1">
    <property type="nucleotide sequence ID" value="NZ_CAWPPI010000082.1"/>
</dbReference>
<dbReference type="InterPro" id="IPR011006">
    <property type="entry name" value="CheY-like_superfamily"/>
</dbReference>
<dbReference type="PROSITE" id="PS50110">
    <property type="entry name" value="RESPONSE_REGULATORY"/>
    <property type="match status" value="1"/>
</dbReference>
<reference evidence="3" key="1">
    <citation type="submission" date="2020-09" db="EMBL/GenBank/DDBJ databases">
        <title>Iningainema tapete sp. nov. (Scytonemataceae, Cyanobacteria) from greenhouses in central Florida (USA) produces two types of nodularin with biosynthetic potential for microcystin-LR and anabaenopeptins.</title>
        <authorList>
            <person name="Berthold D.E."/>
            <person name="Lefler F.W."/>
            <person name="Huang I.-S."/>
            <person name="Abdulla H."/>
            <person name="Zimba P.V."/>
            <person name="Laughinghouse H.D. IV."/>
        </authorList>
    </citation>
    <scope>NUCLEOTIDE SEQUENCE</scope>
    <source>
        <strain evidence="3">BLCCT55</strain>
    </source>
</reference>
<sequence>MTAYATIEDQRKAFLAGFQSHISKPIEPTEVVAAIANLAQKVNVRPSCS</sequence>
<accession>A0A8J6XS05</accession>
<comment type="caution">
    <text evidence="1">Lacks conserved residue(s) required for the propagation of feature annotation.</text>
</comment>
<evidence type="ECO:0000259" key="2">
    <source>
        <dbReference type="PROSITE" id="PS50110"/>
    </source>
</evidence>
<protein>
    <recommendedName>
        <fullName evidence="2">Response regulatory domain-containing protein</fullName>
    </recommendedName>
</protein>
<dbReference type="Gene3D" id="3.40.50.2300">
    <property type="match status" value="1"/>
</dbReference>
<feature type="domain" description="Response regulatory" evidence="2">
    <location>
        <begin position="1"/>
        <end position="39"/>
    </location>
</feature>
<keyword evidence="4" id="KW-1185">Reference proteome</keyword>
<evidence type="ECO:0000313" key="3">
    <source>
        <dbReference type="EMBL" id="MBD2775522.1"/>
    </source>
</evidence>
<comment type="caution">
    <text evidence="3">The sequence shown here is derived from an EMBL/GenBank/DDBJ whole genome shotgun (WGS) entry which is preliminary data.</text>
</comment>
<dbReference type="Proteomes" id="UP000629098">
    <property type="component" value="Unassembled WGS sequence"/>
</dbReference>
<dbReference type="GO" id="GO:0000160">
    <property type="term" value="P:phosphorelay signal transduction system"/>
    <property type="evidence" value="ECO:0007669"/>
    <property type="project" value="InterPro"/>
</dbReference>
<evidence type="ECO:0000256" key="1">
    <source>
        <dbReference type="PROSITE-ProRule" id="PRU00169"/>
    </source>
</evidence>
<gene>
    <name evidence="3" type="ORF">ICL16_26545</name>
</gene>
<name>A0A8J6XS05_9CYAN</name>
<evidence type="ECO:0000313" key="4">
    <source>
        <dbReference type="Proteomes" id="UP000629098"/>
    </source>
</evidence>
<dbReference type="InterPro" id="IPR001789">
    <property type="entry name" value="Sig_transdc_resp-reg_receiver"/>
</dbReference>
<organism evidence="3 4">
    <name type="scientific">Iningainema tapete BLCC-T55</name>
    <dbReference type="NCBI Taxonomy" id="2748662"/>
    <lineage>
        <taxon>Bacteria</taxon>
        <taxon>Bacillati</taxon>
        <taxon>Cyanobacteriota</taxon>
        <taxon>Cyanophyceae</taxon>
        <taxon>Nostocales</taxon>
        <taxon>Scytonemataceae</taxon>
        <taxon>Iningainema tapete</taxon>
    </lineage>
</organism>
<dbReference type="SUPFAM" id="SSF52172">
    <property type="entry name" value="CheY-like"/>
    <property type="match status" value="1"/>
</dbReference>
<dbReference type="AlphaFoldDB" id="A0A8J6XS05"/>